<dbReference type="SUPFAM" id="SSF46785">
    <property type="entry name" value="Winged helix' DNA-binding domain"/>
    <property type="match status" value="1"/>
</dbReference>
<sequence>MYKTLERMQRDGSIAEAAHQRVGGPDRVAFQLTDHGRSELDIWLRQVVPANPQISAELFIKVVIALLATPDEMAARSLLAAQRASHLAEMRRLTKVKTAAGASASELAAADYLLNHLDADLRWMATTLDRVTALRAEVMA</sequence>
<dbReference type="InterPro" id="IPR036388">
    <property type="entry name" value="WH-like_DNA-bd_sf"/>
</dbReference>
<accession>A0ABP5TA04</accession>
<dbReference type="Gene3D" id="1.10.10.10">
    <property type="entry name" value="Winged helix-like DNA-binding domain superfamily/Winged helix DNA-binding domain"/>
    <property type="match status" value="1"/>
</dbReference>
<gene>
    <name evidence="1" type="ORF">GCM10010170_033130</name>
</gene>
<evidence type="ECO:0000313" key="2">
    <source>
        <dbReference type="Proteomes" id="UP001501444"/>
    </source>
</evidence>
<evidence type="ECO:0000313" key="1">
    <source>
        <dbReference type="EMBL" id="GAA2346416.1"/>
    </source>
</evidence>
<proteinExistence type="predicted"/>
<organism evidence="1 2">
    <name type="scientific">Dactylosporangium salmoneum</name>
    <dbReference type="NCBI Taxonomy" id="53361"/>
    <lineage>
        <taxon>Bacteria</taxon>
        <taxon>Bacillati</taxon>
        <taxon>Actinomycetota</taxon>
        <taxon>Actinomycetes</taxon>
        <taxon>Micromonosporales</taxon>
        <taxon>Micromonosporaceae</taxon>
        <taxon>Dactylosporangium</taxon>
    </lineage>
</organism>
<keyword evidence="2" id="KW-1185">Reference proteome</keyword>
<dbReference type="Proteomes" id="UP001501444">
    <property type="component" value="Unassembled WGS sequence"/>
</dbReference>
<dbReference type="InterPro" id="IPR036390">
    <property type="entry name" value="WH_DNA-bd_sf"/>
</dbReference>
<protein>
    <submittedName>
        <fullName evidence="1">PadR family transcriptional regulator</fullName>
    </submittedName>
</protein>
<reference evidence="2" key="1">
    <citation type="journal article" date="2019" name="Int. J. Syst. Evol. Microbiol.">
        <title>The Global Catalogue of Microorganisms (GCM) 10K type strain sequencing project: providing services to taxonomists for standard genome sequencing and annotation.</title>
        <authorList>
            <consortium name="The Broad Institute Genomics Platform"/>
            <consortium name="The Broad Institute Genome Sequencing Center for Infectious Disease"/>
            <person name="Wu L."/>
            <person name="Ma J."/>
        </authorList>
    </citation>
    <scope>NUCLEOTIDE SEQUENCE [LARGE SCALE GENOMIC DNA]</scope>
    <source>
        <strain evidence="2">JCM 3272</strain>
    </source>
</reference>
<comment type="caution">
    <text evidence="1">The sequence shown here is derived from an EMBL/GenBank/DDBJ whole genome shotgun (WGS) entry which is preliminary data.</text>
</comment>
<name>A0ABP5TA04_9ACTN</name>
<dbReference type="EMBL" id="BAAARV010000025">
    <property type="protein sequence ID" value="GAA2346416.1"/>
    <property type="molecule type" value="Genomic_DNA"/>
</dbReference>